<evidence type="ECO:0000313" key="15">
    <source>
        <dbReference type="Proteomes" id="UP000008672"/>
    </source>
</evidence>
<dbReference type="PANTHER" id="PTHR24037:SF7">
    <property type="entry name" value="FLOCCULATION PROTEIN FLO11 ISOFORM X1-RELATED"/>
    <property type="match status" value="1"/>
</dbReference>
<name>H3AZA2_LATCH</name>
<keyword evidence="15" id="KW-1185">Reference proteome</keyword>
<dbReference type="SUPFAM" id="SSF82671">
    <property type="entry name" value="SEA domain"/>
    <property type="match status" value="1"/>
</dbReference>
<keyword evidence="11" id="KW-0812">Transmembrane</keyword>
<keyword evidence="7" id="KW-1015">Disulfide bond</keyword>
<evidence type="ECO:0000256" key="5">
    <source>
        <dbReference type="ARBA" id="ARBA00022737"/>
    </source>
</evidence>
<dbReference type="InterPro" id="IPR000152">
    <property type="entry name" value="EGF-type_Asp/Asn_hydroxyl_site"/>
</dbReference>
<feature type="region of interest" description="Disordered" evidence="10">
    <location>
        <begin position="34"/>
        <end position="108"/>
    </location>
</feature>
<evidence type="ECO:0000259" key="12">
    <source>
        <dbReference type="PROSITE" id="PS50024"/>
    </source>
</evidence>
<evidence type="ECO:0000259" key="13">
    <source>
        <dbReference type="PROSITE" id="PS50026"/>
    </source>
</evidence>
<keyword evidence="2" id="KW-1003">Cell membrane</keyword>
<dbReference type="AlphaFoldDB" id="H3AZA2"/>
<feature type="compositionally biased region" description="Low complexity" evidence="10">
    <location>
        <begin position="37"/>
        <end position="69"/>
    </location>
</feature>
<dbReference type="InterPro" id="IPR000082">
    <property type="entry name" value="SEA_dom"/>
</dbReference>
<keyword evidence="8" id="KW-0325">Glycoprotein</keyword>
<evidence type="ECO:0000256" key="10">
    <source>
        <dbReference type="SAM" id="MobiDB-lite"/>
    </source>
</evidence>
<dbReference type="InterPro" id="IPR036364">
    <property type="entry name" value="SEA_dom_sf"/>
</dbReference>
<evidence type="ECO:0000256" key="2">
    <source>
        <dbReference type="ARBA" id="ARBA00022475"/>
    </source>
</evidence>
<reference evidence="14" key="2">
    <citation type="submission" date="2025-08" db="UniProtKB">
        <authorList>
            <consortium name="Ensembl"/>
        </authorList>
    </citation>
    <scope>IDENTIFICATION</scope>
</reference>
<keyword evidence="6 11" id="KW-0472">Membrane</keyword>
<gene>
    <name evidence="14" type="primary">LOC102366977</name>
</gene>
<evidence type="ECO:0000256" key="11">
    <source>
        <dbReference type="SAM" id="Phobius"/>
    </source>
</evidence>
<evidence type="ECO:0000256" key="4">
    <source>
        <dbReference type="ARBA" id="ARBA00022729"/>
    </source>
</evidence>
<proteinExistence type="predicted"/>
<dbReference type="SUPFAM" id="SSF57196">
    <property type="entry name" value="EGF/Laminin"/>
    <property type="match status" value="1"/>
</dbReference>
<reference evidence="14" key="3">
    <citation type="submission" date="2025-09" db="UniProtKB">
        <authorList>
            <consortium name="Ensembl"/>
        </authorList>
    </citation>
    <scope>IDENTIFICATION</scope>
</reference>
<evidence type="ECO:0000313" key="14">
    <source>
        <dbReference type="Ensembl" id="ENSLACP00000014973.1"/>
    </source>
</evidence>
<dbReference type="PROSITE" id="PS50024">
    <property type="entry name" value="SEA"/>
    <property type="match status" value="1"/>
</dbReference>
<dbReference type="SMART" id="SM00181">
    <property type="entry name" value="EGF"/>
    <property type="match status" value="2"/>
</dbReference>
<keyword evidence="5" id="KW-0677">Repeat</keyword>
<dbReference type="GO" id="GO:0005886">
    <property type="term" value="C:plasma membrane"/>
    <property type="evidence" value="ECO:0007669"/>
    <property type="project" value="UniProtKB-SubCell"/>
</dbReference>
<dbReference type="PROSITE" id="PS01187">
    <property type="entry name" value="EGF_CA"/>
    <property type="match status" value="1"/>
</dbReference>
<dbReference type="EMBL" id="AFYH01139842">
    <property type="status" value="NOT_ANNOTATED_CDS"/>
    <property type="molecule type" value="Genomic_DNA"/>
</dbReference>
<evidence type="ECO:0000256" key="9">
    <source>
        <dbReference type="PROSITE-ProRule" id="PRU00076"/>
    </source>
</evidence>
<feature type="compositionally biased region" description="Polar residues" evidence="10">
    <location>
        <begin position="70"/>
        <end position="99"/>
    </location>
</feature>
<evidence type="ECO:0008006" key="16">
    <source>
        <dbReference type="Google" id="ProtNLM"/>
    </source>
</evidence>
<evidence type="ECO:0000256" key="6">
    <source>
        <dbReference type="ARBA" id="ARBA00023136"/>
    </source>
</evidence>
<keyword evidence="4" id="KW-0732">Signal</keyword>
<evidence type="ECO:0000256" key="1">
    <source>
        <dbReference type="ARBA" id="ARBA00004236"/>
    </source>
</evidence>
<keyword evidence="3 9" id="KW-0245">EGF-like domain</keyword>
<accession>H3AZA2</accession>
<dbReference type="PROSITE" id="PS00010">
    <property type="entry name" value="ASX_HYDROXYL"/>
    <property type="match status" value="1"/>
</dbReference>
<evidence type="ECO:0000256" key="7">
    <source>
        <dbReference type="ARBA" id="ARBA00023157"/>
    </source>
</evidence>
<dbReference type="EMBL" id="AFYH01139843">
    <property type="status" value="NOT_ANNOTATED_CDS"/>
    <property type="molecule type" value="Genomic_DNA"/>
</dbReference>
<sequence length="384" mass="40115">ANESISTSMSFTTVSSLSSIGSNTTVYEMSTTLTSGSNSSVTPFPTTNTSSSVSSSTSNVNATTSVGSTPFANSSSTVSEMSTTPLTSGNTSTVTPLSPANTSSSTTNVNANTTVAATTSVGSTPFANSSSTVSEISTTQTYSNTSVSATTDVDDCNKEKCPPGSSCVDLYESYTCQCVTGYYYDGSNCKEARTFPGKLHLIDEEYTDAMADSSSQIFQKTANEITATLREALKGTEGYLNSLVLKLERGSVVAIVENLYDPDSSISTRKVQHGQQVSHLCVYIVSSACGSNACGSNTICKLTNGEVSCECKVGYFKLFPKDRTCTVACPSGEKLQDKVCVKCPFGYAGFNCSDSSLLAVVVISCVLGGLLLLMFIALIVTCCQ</sequence>
<comment type="caution">
    <text evidence="9">Lacks conserved residue(s) required for the propagation of feature annotation.</text>
</comment>
<dbReference type="Ensembl" id="ENSLACT00000015078.1">
    <property type="protein sequence ID" value="ENSLACP00000014973.1"/>
    <property type="gene ID" value="ENSLACG00000013179.1"/>
</dbReference>
<dbReference type="HOGENOM" id="CLU_034295_0_0_1"/>
<organism evidence="14 15">
    <name type="scientific">Latimeria chalumnae</name>
    <name type="common">Coelacanth</name>
    <dbReference type="NCBI Taxonomy" id="7897"/>
    <lineage>
        <taxon>Eukaryota</taxon>
        <taxon>Metazoa</taxon>
        <taxon>Chordata</taxon>
        <taxon>Craniata</taxon>
        <taxon>Vertebrata</taxon>
        <taxon>Euteleostomi</taxon>
        <taxon>Coelacanthiformes</taxon>
        <taxon>Coelacanthidae</taxon>
        <taxon>Latimeria</taxon>
    </lineage>
</organism>
<dbReference type="SMART" id="SM00179">
    <property type="entry name" value="EGF_CA"/>
    <property type="match status" value="1"/>
</dbReference>
<protein>
    <recommendedName>
        <fullName evidence="16">EGF-like domain-containing protein</fullName>
    </recommendedName>
</protein>
<evidence type="ECO:0000256" key="3">
    <source>
        <dbReference type="ARBA" id="ARBA00022536"/>
    </source>
</evidence>
<dbReference type="PANTHER" id="PTHR24037">
    <property type="entry name" value="HEART DEVELOPMENT PROTEIN WITH EGF-LIKE DOMAINS 1"/>
    <property type="match status" value="1"/>
</dbReference>
<evidence type="ECO:0000256" key="8">
    <source>
        <dbReference type="ARBA" id="ARBA00023180"/>
    </source>
</evidence>
<dbReference type="Bgee" id="ENSLACG00000013179">
    <property type="expression patterns" value="Expressed in pectoral fin and 3 other cell types or tissues"/>
</dbReference>
<dbReference type="EMBL" id="AFYH01139841">
    <property type="status" value="NOT_ANNOTATED_CDS"/>
    <property type="molecule type" value="Genomic_DNA"/>
</dbReference>
<dbReference type="Gene3D" id="2.10.25.10">
    <property type="entry name" value="Laminin"/>
    <property type="match status" value="1"/>
</dbReference>
<keyword evidence="11" id="KW-1133">Transmembrane helix</keyword>
<dbReference type="PROSITE" id="PS50026">
    <property type="entry name" value="EGF_3"/>
    <property type="match status" value="1"/>
</dbReference>
<comment type="subcellular location">
    <subcellularLocation>
        <location evidence="1">Cell membrane</location>
    </subcellularLocation>
</comment>
<reference evidence="15" key="1">
    <citation type="submission" date="2011-08" db="EMBL/GenBank/DDBJ databases">
        <title>The draft genome of Latimeria chalumnae.</title>
        <authorList>
            <person name="Di Palma F."/>
            <person name="Alfoldi J."/>
            <person name="Johnson J."/>
            <person name="Berlin A."/>
            <person name="Gnerre S."/>
            <person name="Jaffe D."/>
            <person name="MacCallum I."/>
            <person name="Young S."/>
            <person name="Walker B.J."/>
            <person name="Lander E."/>
            <person name="Lindblad-Toh K."/>
        </authorList>
    </citation>
    <scope>NUCLEOTIDE SEQUENCE [LARGE SCALE GENOMIC DNA]</scope>
    <source>
        <strain evidence="15">Wild caught</strain>
    </source>
</reference>
<feature type="domain" description="SEA" evidence="12">
    <location>
        <begin position="191"/>
        <end position="301"/>
    </location>
</feature>
<dbReference type="InterPro" id="IPR001881">
    <property type="entry name" value="EGF-like_Ca-bd_dom"/>
</dbReference>
<dbReference type="InterPro" id="IPR000742">
    <property type="entry name" value="EGF"/>
</dbReference>
<feature type="domain" description="EGF-like" evidence="13">
    <location>
        <begin position="152"/>
        <end position="190"/>
    </location>
</feature>
<feature type="transmembrane region" description="Helical" evidence="11">
    <location>
        <begin position="357"/>
        <end position="380"/>
    </location>
</feature>
<dbReference type="InterPro" id="IPR018097">
    <property type="entry name" value="EGF_Ca-bd_CS"/>
</dbReference>
<dbReference type="GO" id="GO:0005509">
    <property type="term" value="F:calcium ion binding"/>
    <property type="evidence" value="ECO:0007669"/>
    <property type="project" value="InterPro"/>
</dbReference>
<dbReference type="Pfam" id="PF01390">
    <property type="entry name" value="SEA"/>
    <property type="match status" value="1"/>
</dbReference>
<dbReference type="Proteomes" id="UP000008672">
    <property type="component" value="Unassembled WGS sequence"/>
</dbReference>
<dbReference type="PROSITE" id="PS01186">
    <property type="entry name" value="EGF_2"/>
    <property type="match status" value="1"/>
</dbReference>
<dbReference type="Gene3D" id="3.30.70.960">
    <property type="entry name" value="SEA domain"/>
    <property type="match status" value="1"/>
</dbReference>
<dbReference type="CDD" id="cd00054">
    <property type="entry name" value="EGF_CA"/>
    <property type="match status" value="1"/>
</dbReference>